<feature type="domain" description="Mandelate racemase/muconate lactonizing enzyme C-terminal" evidence="4">
    <location>
        <begin position="155"/>
        <end position="252"/>
    </location>
</feature>
<evidence type="ECO:0000256" key="1">
    <source>
        <dbReference type="ARBA" id="ARBA00001946"/>
    </source>
</evidence>
<accession>A0A1M4YCC7</accession>
<dbReference type="Gene3D" id="3.20.20.120">
    <property type="entry name" value="Enolase-like C-terminal domain"/>
    <property type="match status" value="1"/>
</dbReference>
<dbReference type="GO" id="GO:0009063">
    <property type="term" value="P:amino acid catabolic process"/>
    <property type="evidence" value="ECO:0007669"/>
    <property type="project" value="InterPro"/>
</dbReference>
<dbReference type="InterPro" id="IPR018110">
    <property type="entry name" value="Mandel_Rmase/mucon_lact_enz_CS"/>
</dbReference>
<dbReference type="SMART" id="SM00922">
    <property type="entry name" value="MR_MLE"/>
    <property type="match status" value="1"/>
</dbReference>
<keyword evidence="2" id="KW-0479">Metal-binding</keyword>
<gene>
    <name evidence="5" type="ORF">SAMN02745249_01660</name>
</gene>
<comment type="cofactor">
    <cofactor evidence="1">
        <name>Mg(2+)</name>
        <dbReference type="ChEBI" id="CHEBI:18420"/>
    </cofactor>
</comment>
<dbReference type="SUPFAM" id="SSF51604">
    <property type="entry name" value="Enolase C-terminal domain-like"/>
    <property type="match status" value="1"/>
</dbReference>
<evidence type="ECO:0000259" key="4">
    <source>
        <dbReference type="SMART" id="SM00922"/>
    </source>
</evidence>
<dbReference type="OrthoDB" id="9775391at2"/>
<evidence type="ECO:0000256" key="3">
    <source>
        <dbReference type="ARBA" id="ARBA00022842"/>
    </source>
</evidence>
<dbReference type="InterPro" id="IPR013342">
    <property type="entry name" value="Mandelate_racemase_C"/>
</dbReference>
<dbReference type="PROSITE" id="PS00909">
    <property type="entry name" value="MR_MLE_2"/>
    <property type="match status" value="1"/>
</dbReference>
<proteinExistence type="predicted"/>
<protein>
    <submittedName>
        <fullName evidence="5">L-alanine-DL-glutamate epimerase</fullName>
    </submittedName>
</protein>
<dbReference type="PANTHER" id="PTHR13794:SF58">
    <property type="entry name" value="MITOCHONDRIAL ENOLASE SUPERFAMILY MEMBER 1"/>
    <property type="match status" value="1"/>
</dbReference>
<evidence type="ECO:0000313" key="5">
    <source>
        <dbReference type="EMBL" id="SHF03223.1"/>
    </source>
</evidence>
<dbReference type="PANTHER" id="PTHR13794">
    <property type="entry name" value="ENOLASE SUPERFAMILY, MANDELATE RACEMASE"/>
    <property type="match status" value="1"/>
</dbReference>
<dbReference type="Pfam" id="PF02746">
    <property type="entry name" value="MR_MLE_N"/>
    <property type="match status" value="1"/>
</dbReference>
<keyword evidence="3" id="KW-0460">Magnesium</keyword>
<dbReference type="GO" id="GO:0016052">
    <property type="term" value="P:carbohydrate catabolic process"/>
    <property type="evidence" value="ECO:0007669"/>
    <property type="project" value="TreeGrafter"/>
</dbReference>
<evidence type="ECO:0000256" key="2">
    <source>
        <dbReference type="ARBA" id="ARBA00022723"/>
    </source>
</evidence>
<dbReference type="InterPro" id="IPR013341">
    <property type="entry name" value="Mandelate_racemase_N_dom"/>
</dbReference>
<dbReference type="Gene3D" id="3.30.390.10">
    <property type="entry name" value="Enolase-like, N-terminal domain"/>
    <property type="match status" value="1"/>
</dbReference>
<dbReference type="CDD" id="cd03316">
    <property type="entry name" value="MR_like"/>
    <property type="match status" value="1"/>
</dbReference>
<evidence type="ECO:0000313" key="6">
    <source>
        <dbReference type="Proteomes" id="UP000184128"/>
    </source>
</evidence>
<dbReference type="GO" id="GO:0016836">
    <property type="term" value="F:hydro-lyase activity"/>
    <property type="evidence" value="ECO:0007669"/>
    <property type="project" value="TreeGrafter"/>
</dbReference>
<dbReference type="EMBL" id="FQUF01000027">
    <property type="protein sequence ID" value="SHF03223.1"/>
    <property type="molecule type" value="Genomic_DNA"/>
</dbReference>
<dbReference type="InterPro" id="IPR036849">
    <property type="entry name" value="Enolase-like_C_sf"/>
</dbReference>
<dbReference type="RefSeq" id="WP_073298391.1">
    <property type="nucleotide sequence ID" value="NZ_FQUF01000027.1"/>
</dbReference>
<reference evidence="6" key="1">
    <citation type="submission" date="2016-11" db="EMBL/GenBank/DDBJ databases">
        <authorList>
            <person name="Varghese N."/>
            <person name="Submissions S."/>
        </authorList>
    </citation>
    <scope>NUCLEOTIDE SEQUENCE [LARGE SCALE GENOMIC DNA]</scope>
    <source>
        <strain evidence="6">DSM 15692</strain>
    </source>
</reference>
<dbReference type="GO" id="GO:0000287">
    <property type="term" value="F:magnesium ion binding"/>
    <property type="evidence" value="ECO:0007669"/>
    <property type="project" value="TreeGrafter"/>
</dbReference>
<dbReference type="InterPro" id="IPR029017">
    <property type="entry name" value="Enolase-like_N"/>
</dbReference>
<dbReference type="SUPFAM" id="SSF54826">
    <property type="entry name" value="Enolase N-terminal domain-like"/>
    <property type="match status" value="1"/>
</dbReference>
<dbReference type="SFLD" id="SFLDS00001">
    <property type="entry name" value="Enolase"/>
    <property type="match status" value="1"/>
</dbReference>
<dbReference type="AlphaFoldDB" id="A0A1M4YCC7"/>
<keyword evidence="6" id="KW-1185">Reference proteome</keyword>
<dbReference type="SFLD" id="SFLDG00179">
    <property type="entry name" value="mandelate_racemase"/>
    <property type="match status" value="1"/>
</dbReference>
<name>A0A1M4YCC7_9LACT</name>
<dbReference type="Pfam" id="PF13378">
    <property type="entry name" value="MR_MLE_C"/>
    <property type="match status" value="1"/>
</dbReference>
<dbReference type="NCBIfam" id="NF047820">
    <property type="entry name" value="TalGalacDh"/>
    <property type="match status" value="1"/>
</dbReference>
<dbReference type="InterPro" id="IPR046945">
    <property type="entry name" value="RHMD-like"/>
</dbReference>
<dbReference type="Proteomes" id="UP000184128">
    <property type="component" value="Unassembled WGS sequence"/>
</dbReference>
<dbReference type="InterPro" id="IPR029065">
    <property type="entry name" value="Enolase_C-like"/>
</dbReference>
<organism evidence="5 6">
    <name type="scientific">Atopostipes suicloacalis DSM 15692</name>
    <dbReference type="NCBI Taxonomy" id="1121025"/>
    <lineage>
        <taxon>Bacteria</taxon>
        <taxon>Bacillati</taxon>
        <taxon>Bacillota</taxon>
        <taxon>Bacilli</taxon>
        <taxon>Lactobacillales</taxon>
        <taxon>Carnobacteriaceae</taxon>
        <taxon>Atopostipes</taxon>
    </lineage>
</organism>
<sequence length="377" mass="42056">MNTKDVIKQVEIQLLEVPLEKPVSDAKVIMGKQTPLTEVMLTCATITTNDGRVGFGFTYCKRNGGPAQYALAKEYAPLLIGEDPNDISRLWNKLLWSSISIGSSGVAVQAITPFDIALWDLKAKRAGLSISKLLGQFKDEVPCYNTTGGFLQDPIEKVIDNAQKVLSEGAGGIKIKVGQKDYMKDVKRVEALRKALGDDVAIMVDANQQWDVSTALKAGRYLDQYDLVWLEEPVGALDVEGHYRLSRALETPIATGEMLTSFEEGLPYLERPAFDVCQLDAPRIGGITQFKKVVERCEEKRLVLAPHYSMELHLPLVATYSNDVWVEHFEWFEEVGVFIERVEMNNGFMKVPERPGIGLTLNEERVKSLNVATDIFN</sequence>
<dbReference type="STRING" id="1121025.SAMN02745249_01660"/>